<feature type="transmembrane region" description="Helical" evidence="2">
    <location>
        <begin position="64"/>
        <end position="86"/>
    </location>
</feature>
<dbReference type="RefSeq" id="XP_013275972.1">
    <property type="nucleotide sequence ID" value="XM_013420518.1"/>
</dbReference>
<evidence type="ECO:0000256" key="2">
    <source>
        <dbReference type="SAM" id="Phobius"/>
    </source>
</evidence>
<keyword evidence="2" id="KW-1133">Transmembrane helix</keyword>
<protein>
    <submittedName>
        <fullName evidence="3">Uncharacterized protein</fullName>
    </submittedName>
</protein>
<evidence type="ECO:0000313" key="3">
    <source>
        <dbReference type="EMBL" id="KIX08836.1"/>
    </source>
</evidence>
<feature type="region of interest" description="Disordered" evidence="1">
    <location>
        <begin position="1"/>
        <end position="60"/>
    </location>
</feature>
<dbReference type="HOGENOM" id="CLU_1741580_0_0_1"/>
<keyword evidence="2" id="KW-0472">Membrane</keyword>
<evidence type="ECO:0000256" key="1">
    <source>
        <dbReference type="SAM" id="MobiDB-lite"/>
    </source>
</evidence>
<organism evidence="3 4">
    <name type="scientific">Rhinocladiella mackenziei CBS 650.93</name>
    <dbReference type="NCBI Taxonomy" id="1442369"/>
    <lineage>
        <taxon>Eukaryota</taxon>
        <taxon>Fungi</taxon>
        <taxon>Dikarya</taxon>
        <taxon>Ascomycota</taxon>
        <taxon>Pezizomycotina</taxon>
        <taxon>Eurotiomycetes</taxon>
        <taxon>Chaetothyriomycetidae</taxon>
        <taxon>Chaetothyriales</taxon>
        <taxon>Herpotrichiellaceae</taxon>
        <taxon>Rhinocladiella</taxon>
    </lineage>
</organism>
<dbReference type="AlphaFoldDB" id="A0A0D2IZI4"/>
<sequence length="150" mass="16331">MASTDIDQKPALSNPEPQGNAEKQSSTTVPGDEAPRPPPTGNEDVVTVAEEDDKEREKQDNGGIIDYFMIMYNCSASILTAIVWALSFTSWPSRTSISSGAALPLTTGADGSITLQEFRGDVDDFVLWLVYLFVGRFVNEEDDLASQVRP</sequence>
<dbReference type="EMBL" id="KN847476">
    <property type="protein sequence ID" value="KIX08836.1"/>
    <property type="molecule type" value="Genomic_DNA"/>
</dbReference>
<evidence type="ECO:0000313" key="4">
    <source>
        <dbReference type="Proteomes" id="UP000053617"/>
    </source>
</evidence>
<name>A0A0D2IZI4_9EURO</name>
<proteinExistence type="predicted"/>
<dbReference type="Proteomes" id="UP000053617">
    <property type="component" value="Unassembled WGS sequence"/>
</dbReference>
<reference evidence="3 4" key="1">
    <citation type="submission" date="2015-01" db="EMBL/GenBank/DDBJ databases">
        <title>The Genome Sequence of Rhinocladiella mackenzie CBS 650.93.</title>
        <authorList>
            <consortium name="The Broad Institute Genomics Platform"/>
            <person name="Cuomo C."/>
            <person name="de Hoog S."/>
            <person name="Gorbushina A."/>
            <person name="Stielow B."/>
            <person name="Teixiera M."/>
            <person name="Abouelleil A."/>
            <person name="Chapman S.B."/>
            <person name="Priest M."/>
            <person name="Young S.K."/>
            <person name="Wortman J."/>
            <person name="Nusbaum C."/>
            <person name="Birren B."/>
        </authorList>
    </citation>
    <scope>NUCLEOTIDE SEQUENCE [LARGE SCALE GENOMIC DNA]</scope>
    <source>
        <strain evidence="3 4">CBS 650.93</strain>
    </source>
</reference>
<keyword evidence="2" id="KW-0812">Transmembrane</keyword>
<keyword evidence="4" id="KW-1185">Reference proteome</keyword>
<dbReference type="GeneID" id="25291564"/>
<gene>
    <name evidence="3" type="ORF">Z518_03493</name>
</gene>
<accession>A0A0D2IZI4</accession>
<dbReference type="VEuPathDB" id="FungiDB:Z518_03493"/>
<feature type="compositionally biased region" description="Polar residues" evidence="1">
    <location>
        <begin position="15"/>
        <end position="29"/>
    </location>
</feature>